<dbReference type="PANTHER" id="PTHR43742:SF9">
    <property type="entry name" value="TETRATHIONATE REDUCTASE SUBUNIT A"/>
    <property type="match status" value="1"/>
</dbReference>
<dbReference type="Gene3D" id="3.30.2070.10">
    <property type="entry name" value="Formate dehydrogenase/DMSO reductase"/>
    <property type="match status" value="1"/>
</dbReference>
<keyword evidence="3" id="KW-0004">4Fe-4S</keyword>
<dbReference type="Pfam" id="PF04879">
    <property type="entry name" value="Molybdop_Fe4S4"/>
    <property type="match status" value="1"/>
</dbReference>
<dbReference type="CDD" id="cd02780">
    <property type="entry name" value="MopB_CT_Tetrathionate_Arsenate-R"/>
    <property type="match status" value="1"/>
</dbReference>
<dbReference type="GO" id="GO:0051539">
    <property type="term" value="F:4 iron, 4 sulfur cluster binding"/>
    <property type="evidence" value="ECO:0007669"/>
    <property type="project" value="UniProtKB-KW"/>
</dbReference>
<dbReference type="Gene3D" id="3.40.50.740">
    <property type="match status" value="1"/>
</dbReference>
<comment type="similarity">
    <text evidence="2">Belongs to the prokaryotic molybdopterin-containing oxidoreductase family.</text>
</comment>
<reference evidence="11 12" key="1">
    <citation type="submission" date="2016-11" db="EMBL/GenBank/DDBJ databases">
        <authorList>
            <person name="Jaros S."/>
            <person name="Januszkiewicz K."/>
            <person name="Wedrychowicz H."/>
        </authorList>
    </citation>
    <scope>NUCLEOTIDE SEQUENCE [LARGE SCALE GENOMIC DNA]</scope>
    <source>
        <strain evidence="11 12">DSM 16917</strain>
    </source>
</reference>
<evidence type="ECO:0000313" key="12">
    <source>
        <dbReference type="Proteomes" id="UP000184268"/>
    </source>
</evidence>
<dbReference type="PANTHER" id="PTHR43742">
    <property type="entry name" value="TRIMETHYLAMINE-N-OXIDE REDUCTASE"/>
    <property type="match status" value="1"/>
</dbReference>
<comment type="cofactor">
    <cofactor evidence="1">
        <name>Mo-bis(molybdopterin guanine dinucleotide)</name>
        <dbReference type="ChEBI" id="CHEBI:60539"/>
    </cofactor>
</comment>
<name>A0A1M5RMQ6_9GAMM</name>
<organism evidence="11 12">
    <name type="scientific">Ferrimonas marina</name>
    <dbReference type="NCBI Taxonomy" id="299255"/>
    <lineage>
        <taxon>Bacteria</taxon>
        <taxon>Pseudomonadati</taxon>
        <taxon>Pseudomonadota</taxon>
        <taxon>Gammaproteobacteria</taxon>
        <taxon>Alteromonadales</taxon>
        <taxon>Ferrimonadaceae</taxon>
        <taxon>Ferrimonas</taxon>
    </lineage>
</organism>
<evidence type="ECO:0000256" key="1">
    <source>
        <dbReference type="ARBA" id="ARBA00001942"/>
    </source>
</evidence>
<accession>A0A1M5RMQ6</accession>
<dbReference type="SUPFAM" id="SSF50692">
    <property type="entry name" value="ADC-like"/>
    <property type="match status" value="1"/>
</dbReference>
<protein>
    <submittedName>
        <fullName evidence="11">Anaerobic selenocysteine-containing dehydrogenase</fullName>
    </submittedName>
</protein>
<proteinExistence type="inferred from homology"/>
<dbReference type="Pfam" id="PF00384">
    <property type="entry name" value="Molybdopterin"/>
    <property type="match status" value="1"/>
</dbReference>
<gene>
    <name evidence="11" type="ORF">SAMN02745129_1678</name>
</gene>
<keyword evidence="5" id="KW-0479">Metal-binding</keyword>
<dbReference type="InterPro" id="IPR006657">
    <property type="entry name" value="MoPterin_dinucl-bd_dom"/>
</dbReference>
<dbReference type="OrthoDB" id="9815647at2"/>
<dbReference type="NCBIfam" id="NF041714">
    <property type="entry name" value="arsenate_red_ArrA"/>
    <property type="match status" value="1"/>
</dbReference>
<evidence type="ECO:0000259" key="10">
    <source>
        <dbReference type="PROSITE" id="PS51669"/>
    </source>
</evidence>
<dbReference type="InterPro" id="IPR053686">
    <property type="entry name" value="Arr_molybdopterin_subunit"/>
</dbReference>
<dbReference type="Proteomes" id="UP000184268">
    <property type="component" value="Unassembled WGS sequence"/>
</dbReference>
<dbReference type="PROSITE" id="PS51669">
    <property type="entry name" value="4FE4S_MOW_BIS_MGD"/>
    <property type="match status" value="1"/>
</dbReference>
<dbReference type="InterPro" id="IPR050612">
    <property type="entry name" value="Prok_Mopterin_Oxidored"/>
</dbReference>
<dbReference type="RefSeq" id="WP_067658914.1">
    <property type="nucleotide sequence ID" value="NZ_FQXG01000002.1"/>
</dbReference>
<dbReference type="InterPro" id="IPR006963">
    <property type="entry name" value="Mopterin_OxRdtase_4Fe-4S_dom"/>
</dbReference>
<dbReference type="SMART" id="SM00926">
    <property type="entry name" value="Molybdop_Fe4S4"/>
    <property type="match status" value="1"/>
</dbReference>
<dbReference type="Gene3D" id="2.20.25.90">
    <property type="entry name" value="ADC-like domains"/>
    <property type="match status" value="1"/>
</dbReference>
<dbReference type="GO" id="GO:0043546">
    <property type="term" value="F:molybdopterin cofactor binding"/>
    <property type="evidence" value="ECO:0007669"/>
    <property type="project" value="InterPro"/>
</dbReference>
<evidence type="ECO:0000256" key="8">
    <source>
        <dbReference type="ARBA" id="ARBA00023004"/>
    </source>
</evidence>
<keyword evidence="12" id="KW-1185">Reference proteome</keyword>
<dbReference type="SUPFAM" id="SSF53706">
    <property type="entry name" value="Formate dehydrogenase/DMSO reductase, domains 1-3"/>
    <property type="match status" value="1"/>
</dbReference>
<dbReference type="InterPro" id="IPR006311">
    <property type="entry name" value="TAT_signal"/>
</dbReference>
<evidence type="ECO:0000256" key="3">
    <source>
        <dbReference type="ARBA" id="ARBA00022485"/>
    </source>
</evidence>
<evidence type="ECO:0000256" key="6">
    <source>
        <dbReference type="ARBA" id="ARBA00022729"/>
    </source>
</evidence>
<dbReference type="PROSITE" id="PS51318">
    <property type="entry name" value="TAT"/>
    <property type="match status" value="1"/>
</dbReference>
<dbReference type="Pfam" id="PF01568">
    <property type="entry name" value="Molydop_binding"/>
    <property type="match status" value="1"/>
</dbReference>
<dbReference type="AlphaFoldDB" id="A0A1M5RMQ6"/>
<evidence type="ECO:0000256" key="7">
    <source>
        <dbReference type="ARBA" id="ARBA00023002"/>
    </source>
</evidence>
<evidence type="ECO:0000256" key="5">
    <source>
        <dbReference type="ARBA" id="ARBA00022723"/>
    </source>
</evidence>
<dbReference type="CDD" id="cd02757">
    <property type="entry name" value="MopB_Arsenate-R"/>
    <property type="match status" value="1"/>
</dbReference>
<dbReference type="GO" id="GO:0046872">
    <property type="term" value="F:metal ion binding"/>
    <property type="evidence" value="ECO:0007669"/>
    <property type="project" value="UniProtKB-KW"/>
</dbReference>
<keyword evidence="4" id="KW-0500">Molybdenum</keyword>
<dbReference type="Gene3D" id="2.40.40.20">
    <property type="match status" value="1"/>
</dbReference>
<evidence type="ECO:0000313" key="11">
    <source>
        <dbReference type="EMBL" id="SHH27460.1"/>
    </source>
</evidence>
<sequence length="848" mass="94449">MDIQRRRILKGTLAGAALSGIKGSLLFTPTFQAMAEDLPRIDLRTGTGEWIATTCQGCTSWCAKQVYVMDGRAIKVRGNPHSKVHGIASCPRQHLNLQQLYDTDRVVEPMIRTNPNKGRDQDPQFKPISWDQALDLLADKIIALRQRNESHKYALFRGRYSFTNDLFYDKFTKLVGSPNNISHSAICAEAHKMGPYYMDGNWGYNQYDLNHAKYVLAFGADPIASNRQTSFYASEWGNALDRATVVVVDPRLTASAAKAHKWIPIEPGKDPALALAIAHVALVEGLWYKPFVGDFKDSQNRFVAGQVVDAKHFADKHSHGLVHWWNEALKDYTPEWAQQHAGLDPEEIRAIARGMGKSAPAVQVWTSRGPTMQIQGTYTSLACHALNGLFGGIDSKGGLFPAQSAPLNSKFPSLDGYLDDVAKAGLKQEKIDQRGRLTFPALKSGKSGGGVVTNNVANAMLAQDPYQLELIIAYFSNFAFSGPDTARWEKALAQTDFVAHVTTNIAEFSWFADLLLPASHHMFEKWGGANAIGNGYRQVSIQQPVVKPGWNTKQDESELPYLLAKRLAQKGFDAPWRYINEQIRDPETGKAAKDEQQFAEITVKYVTAPLWDGTNHGKGERLNGWQDFVSKGVWNSNPYEYQSRWGKYKTVTGKFEFYSETLKKALVGHAQKHGVSVDQVLEACDYDARGELAFMPHYEEPKRDGDKAKYPLLLVDQKSRLNLEGRSQNSSWYYELKDVDPGDEANEDVAKFNPVDAKKLNLANGDRIRISSPAGSITCTAKLWEGVRPGTVAKCFGQGHWAFGRHASTEFGKVARGGNNNEIITDQYDRLSGSSAFYSHTRIRVEKA</sequence>
<keyword evidence="8" id="KW-0408">Iron</keyword>
<dbReference type="InterPro" id="IPR009010">
    <property type="entry name" value="Asp_de-COase-like_dom_sf"/>
</dbReference>
<dbReference type="InterPro" id="IPR006656">
    <property type="entry name" value="Mopterin_OxRdtase"/>
</dbReference>
<evidence type="ECO:0000256" key="4">
    <source>
        <dbReference type="ARBA" id="ARBA00022505"/>
    </source>
</evidence>
<keyword evidence="6" id="KW-0732">Signal</keyword>
<evidence type="ECO:0000256" key="2">
    <source>
        <dbReference type="ARBA" id="ARBA00010312"/>
    </source>
</evidence>
<dbReference type="InterPro" id="IPR037946">
    <property type="entry name" value="MopB_CT_Tetrathionate"/>
</dbReference>
<feature type="domain" description="4Fe-4S Mo/W bis-MGD-type" evidence="10">
    <location>
        <begin position="48"/>
        <end position="104"/>
    </location>
</feature>
<dbReference type="EMBL" id="FQXG01000002">
    <property type="protein sequence ID" value="SHH27460.1"/>
    <property type="molecule type" value="Genomic_DNA"/>
</dbReference>
<keyword evidence="9" id="KW-0411">Iron-sulfur</keyword>
<dbReference type="Gene3D" id="3.40.228.10">
    <property type="entry name" value="Dimethylsulfoxide Reductase, domain 2"/>
    <property type="match status" value="1"/>
</dbReference>
<dbReference type="STRING" id="299255.SAMN02745129_1678"/>
<dbReference type="GO" id="GO:0016491">
    <property type="term" value="F:oxidoreductase activity"/>
    <property type="evidence" value="ECO:0007669"/>
    <property type="project" value="UniProtKB-KW"/>
</dbReference>
<evidence type="ECO:0000256" key="9">
    <source>
        <dbReference type="ARBA" id="ARBA00023014"/>
    </source>
</evidence>
<keyword evidence="7" id="KW-0560">Oxidoreductase</keyword>